<gene>
    <name evidence="2" type="ORF">BvMPK_2613</name>
</gene>
<dbReference type="PATRIC" id="fig|821.40.peg.3136"/>
<dbReference type="EMBL" id="CP013020">
    <property type="protein sequence ID" value="ALK85205.1"/>
    <property type="molecule type" value="Genomic_DNA"/>
</dbReference>
<proteinExistence type="predicted"/>
<evidence type="ECO:0000313" key="3">
    <source>
        <dbReference type="Proteomes" id="UP000061587"/>
    </source>
</evidence>
<sequence>MDYVLQTVGILLAVGLIPLSLRLFSLSLVKNVKQRSLPEALKSYRRWSEIRTGMLVVPVLVNLSFYYLTLNNTGVLCAMMALIASLFCVPTRKRMLDELDLVKEENEEPAL</sequence>
<feature type="transmembrane region" description="Helical" evidence="1">
    <location>
        <begin position="6"/>
        <end position="29"/>
    </location>
</feature>
<evidence type="ECO:0000313" key="2">
    <source>
        <dbReference type="EMBL" id="ALK85205.1"/>
    </source>
</evidence>
<keyword evidence="1" id="KW-0472">Membrane</keyword>
<organism evidence="2 3">
    <name type="scientific">Phocaeicola vulgatus</name>
    <name type="common">Bacteroides vulgatus</name>
    <dbReference type="NCBI Taxonomy" id="821"/>
    <lineage>
        <taxon>Bacteria</taxon>
        <taxon>Pseudomonadati</taxon>
        <taxon>Bacteroidota</taxon>
        <taxon>Bacteroidia</taxon>
        <taxon>Bacteroidales</taxon>
        <taxon>Bacteroidaceae</taxon>
        <taxon>Phocaeicola</taxon>
    </lineage>
</organism>
<protein>
    <submittedName>
        <fullName evidence="2">Uncharacterized protein</fullName>
    </submittedName>
</protein>
<feature type="transmembrane region" description="Helical" evidence="1">
    <location>
        <begin position="73"/>
        <end position="89"/>
    </location>
</feature>
<accession>A0A0P0M3H5</accession>
<reference evidence="3" key="1">
    <citation type="submission" date="2015-10" db="EMBL/GenBank/DDBJ databases">
        <title>Extensive mobilome-driven genome diversification in gut-associated Bacteroides vulgatus mpk.</title>
        <authorList>
            <person name="Beier S."/>
            <person name="Lange A."/>
            <person name="Huson D.H."/>
            <person name="Frick J.-S."/>
            <person name="Autenrieth I.B."/>
        </authorList>
    </citation>
    <scope>NUCLEOTIDE SEQUENCE [LARGE SCALE GENOMIC DNA]</scope>
    <source>
        <strain evidence="3">mpk</strain>
    </source>
</reference>
<keyword evidence="1" id="KW-1133">Transmembrane helix</keyword>
<reference evidence="2 3" key="2">
    <citation type="journal article" date="2016" name="Genome Biol. Evol.">
        <title>Extensive mobilome-driven genome diversification in mouse gut-associated Bacteroides vulgatus mpk.</title>
        <authorList>
            <person name="Lange A."/>
            <person name="Beier S."/>
            <person name="Steimle A."/>
            <person name="Autenrieth I.B."/>
            <person name="Huson D.H."/>
            <person name="Frick J.S."/>
        </authorList>
    </citation>
    <scope>NUCLEOTIDE SEQUENCE [LARGE SCALE GENOMIC DNA]</scope>
    <source>
        <strain evidence="3">mpk</strain>
    </source>
</reference>
<evidence type="ECO:0000256" key="1">
    <source>
        <dbReference type="SAM" id="Phobius"/>
    </source>
</evidence>
<name>A0A0P0M3H5_PHOVU</name>
<dbReference type="Proteomes" id="UP000061587">
    <property type="component" value="Chromosome"/>
</dbReference>
<keyword evidence="1" id="KW-0812">Transmembrane</keyword>
<dbReference type="AlphaFoldDB" id="A0A0P0M3H5"/>
<feature type="transmembrane region" description="Helical" evidence="1">
    <location>
        <begin position="50"/>
        <end position="67"/>
    </location>
</feature>